<evidence type="ECO:0008006" key="3">
    <source>
        <dbReference type="Google" id="ProtNLM"/>
    </source>
</evidence>
<dbReference type="Gene3D" id="3.40.50.720">
    <property type="entry name" value="NAD(P)-binding Rossmann-like Domain"/>
    <property type="match status" value="1"/>
</dbReference>
<dbReference type="Gene3D" id="3.90.180.10">
    <property type="entry name" value="Medium-chain alcohol dehydrogenases, catalytic domain"/>
    <property type="match status" value="1"/>
</dbReference>
<dbReference type="EMBL" id="BAABBP010000007">
    <property type="protein sequence ID" value="GAA3989957.1"/>
    <property type="molecule type" value="Genomic_DNA"/>
</dbReference>
<name>A0ABP7QYI1_9BURK</name>
<comment type="caution">
    <text evidence="1">The sequence shown here is derived from an EMBL/GenBank/DDBJ whole genome shotgun (WGS) entry which is preliminary data.</text>
</comment>
<protein>
    <recommendedName>
        <fullName evidence="3">Alcohol dehydrogenase</fullName>
    </recommendedName>
</protein>
<gene>
    <name evidence="1" type="ORF">GCM10022279_11330</name>
</gene>
<evidence type="ECO:0000313" key="1">
    <source>
        <dbReference type="EMBL" id="GAA3989957.1"/>
    </source>
</evidence>
<proteinExistence type="predicted"/>
<dbReference type="Proteomes" id="UP001501627">
    <property type="component" value="Unassembled WGS sequence"/>
</dbReference>
<organism evidence="1 2">
    <name type="scientific">Comamonas faecalis</name>
    <dbReference type="NCBI Taxonomy" id="1387849"/>
    <lineage>
        <taxon>Bacteria</taxon>
        <taxon>Pseudomonadati</taxon>
        <taxon>Pseudomonadota</taxon>
        <taxon>Betaproteobacteria</taxon>
        <taxon>Burkholderiales</taxon>
        <taxon>Comamonadaceae</taxon>
        <taxon>Comamonas</taxon>
    </lineage>
</organism>
<evidence type="ECO:0000313" key="2">
    <source>
        <dbReference type="Proteomes" id="UP001501627"/>
    </source>
</evidence>
<sequence>MQIFGSSLGDYGEFHDLLGFVQRTGLRPVIDSEYPLDQVHAALDRLASGAQFGKVALRIGAQAAG</sequence>
<dbReference type="RefSeq" id="WP_344868699.1">
    <property type="nucleotide sequence ID" value="NZ_BAABBP010000007.1"/>
</dbReference>
<accession>A0ABP7QYI1</accession>
<keyword evidence="2" id="KW-1185">Reference proteome</keyword>
<reference evidence="2" key="1">
    <citation type="journal article" date="2019" name="Int. J. Syst. Evol. Microbiol.">
        <title>The Global Catalogue of Microorganisms (GCM) 10K type strain sequencing project: providing services to taxonomists for standard genome sequencing and annotation.</title>
        <authorList>
            <consortium name="The Broad Institute Genomics Platform"/>
            <consortium name="The Broad Institute Genome Sequencing Center for Infectious Disease"/>
            <person name="Wu L."/>
            <person name="Ma J."/>
        </authorList>
    </citation>
    <scope>NUCLEOTIDE SEQUENCE [LARGE SCALE GENOMIC DNA]</scope>
    <source>
        <strain evidence="2">JCM 17561</strain>
    </source>
</reference>
<dbReference type="Pfam" id="PF13602">
    <property type="entry name" value="ADH_zinc_N_2"/>
    <property type="match status" value="1"/>
</dbReference>